<feature type="domain" description="Choloylglycine hydrolase/NAAA C-terminal" evidence="4">
    <location>
        <begin position="27"/>
        <end position="325"/>
    </location>
</feature>
<feature type="signal peptide" evidence="3">
    <location>
        <begin position="1"/>
        <end position="26"/>
    </location>
</feature>
<comment type="caution">
    <text evidence="5">The sequence shown here is derived from an EMBL/GenBank/DDBJ whole genome shotgun (WGS) entry which is preliminary data.</text>
</comment>
<dbReference type="InterPro" id="IPR029132">
    <property type="entry name" value="CBAH/NAAA_C"/>
</dbReference>
<protein>
    <submittedName>
        <fullName evidence="5">Linear amide C-N hydrolase</fullName>
    </submittedName>
</protein>
<dbReference type="PANTHER" id="PTHR35527:SF2">
    <property type="entry name" value="HYDROLASE"/>
    <property type="match status" value="1"/>
</dbReference>
<gene>
    <name evidence="5" type="ORF">ACCI49_21870</name>
</gene>
<organism evidence="5 6">
    <name type="scientific">Microbulbifer epialgicus</name>
    <dbReference type="NCBI Taxonomy" id="393907"/>
    <lineage>
        <taxon>Bacteria</taxon>
        <taxon>Pseudomonadati</taxon>
        <taxon>Pseudomonadota</taxon>
        <taxon>Gammaproteobacteria</taxon>
        <taxon>Cellvibrionales</taxon>
        <taxon>Microbulbiferaceae</taxon>
        <taxon>Microbulbifer</taxon>
    </lineage>
</organism>
<sequence>MIKQAAGHILFLAALYTLLTPSPIHACSRGIWKNEQGVFAARTMDWGHSFNDALLINPRGMEMVGEEGKNPAKWTSKYGSVVQSIIPYARQFGFSENDGATDGINEKGLAAHILYLGETRYSEPNNVPGISYMRWLRFILDNYANVADAVEGMKKVRISPVKVGEEVLGAHMAIEDPTGDSAIFEIINGKLIVHHGKKYTVMTNDPPYDWQLVNLPFYQGFGGNKSVPGGIEGADRFVRLSYYLKHLPEPSNDIQAAGYILSAIRTVTVPFGAPYSRVGASGEIKEDATYPTWWLSLMDLDKKIYYFNWVKNPNIIWVDLNNIDFSNKKGKRIIDPKNPDLVGDITGAFKSL</sequence>
<evidence type="ECO:0000259" key="4">
    <source>
        <dbReference type="Pfam" id="PF02275"/>
    </source>
</evidence>
<evidence type="ECO:0000313" key="6">
    <source>
        <dbReference type="Proteomes" id="UP001569428"/>
    </source>
</evidence>
<name>A0ABV4P693_9GAMM</name>
<dbReference type="PANTHER" id="PTHR35527">
    <property type="entry name" value="CHOLOYLGLYCINE HYDROLASE"/>
    <property type="match status" value="1"/>
</dbReference>
<keyword evidence="6" id="KW-1185">Reference proteome</keyword>
<keyword evidence="3" id="KW-0732">Signal</keyword>
<dbReference type="EMBL" id="JBGMEK010000105">
    <property type="protein sequence ID" value="MFA0813542.1"/>
    <property type="molecule type" value="Genomic_DNA"/>
</dbReference>
<evidence type="ECO:0000313" key="5">
    <source>
        <dbReference type="EMBL" id="MFA0813542.1"/>
    </source>
</evidence>
<dbReference type="Proteomes" id="UP001569428">
    <property type="component" value="Unassembled WGS sequence"/>
</dbReference>
<evidence type="ECO:0000256" key="1">
    <source>
        <dbReference type="ARBA" id="ARBA00006625"/>
    </source>
</evidence>
<evidence type="ECO:0000256" key="3">
    <source>
        <dbReference type="SAM" id="SignalP"/>
    </source>
</evidence>
<accession>A0ABV4P693</accession>
<dbReference type="InterPro" id="IPR052193">
    <property type="entry name" value="Peptidase_C59"/>
</dbReference>
<dbReference type="Pfam" id="PF02275">
    <property type="entry name" value="CBAH"/>
    <property type="match status" value="1"/>
</dbReference>
<dbReference type="SUPFAM" id="SSF56235">
    <property type="entry name" value="N-terminal nucleophile aminohydrolases (Ntn hydrolases)"/>
    <property type="match status" value="1"/>
</dbReference>
<dbReference type="GO" id="GO:0016787">
    <property type="term" value="F:hydrolase activity"/>
    <property type="evidence" value="ECO:0007669"/>
    <property type="project" value="UniProtKB-KW"/>
</dbReference>
<evidence type="ECO:0000256" key="2">
    <source>
        <dbReference type="ARBA" id="ARBA00022801"/>
    </source>
</evidence>
<comment type="similarity">
    <text evidence="1">Belongs to the peptidase C59 family.</text>
</comment>
<feature type="chain" id="PRO_5045336194" evidence="3">
    <location>
        <begin position="27"/>
        <end position="352"/>
    </location>
</feature>
<keyword evidence="2 5" id="KW-0378">Hydrolase</keyword>
<dbReference type="InterPro" id="IPR029055">
    <property type="entry name" value="Ntn_hydrolases_N"/>
</dbReference>
<reference evidence="5 6" key="1">
    <citation type="submission" date="2024-08" db="EMBL/GenBank/DDBJ databases">
        <authorList>
            <person name="Ishaq N."/>
        </authorList>
    </citation>
    <scope>NUCLEOTIDE SEQUENCE [LARGE SCALE GENOMIC DNA]</scope>
    <source>
        <strain evidence="5 6">DSM 18651</strain>
    </source>
</reference>
<dbReference type="RefSeq" id="WP_371841358.1">
    <property type="nucleotide sequence ID" value="NZ_JBGMEK010000105.1"/>
</dbReference>
<proteinExistence type="inferred from homology"/>
<dbReference type="Gene3D" id="3.60.60.10">
    <property type="entry name" value="Penicillin V Acylase, Chain A"/>
    <property type="match status" value="1"/>
</dbReference>